<dbReference type="AlphaFoldDB" id="A0A517YGJ8"/>
<dbReference type="GO" id="GO:0016788">
    <property type="term" value="F:hydrolase activity, acting on ester bonds"/>
    <property type="evidence" value="ECO:0007669"/>
    <property type="project" value="UniProtKB-ARBA"/>
</dbReference>
<proteinExistence type="predicted"/>
<dbReference type="InterPro" id="IPR052940">
    <property type="entry name" value="Carb_Esterase_6"/>
</dbReference>
<dbReference type="SUPFAM" id="SSF52266">
    <property type="entry name" value="SGNH hydrolase"/>
    <property type="match status" value="1"/>
</dbReference>
<evidence type="ECO:0000256" key="1">
    <source>
        <dbReference type="ARBA" id="ARBA00022801"/>
    </source>
</evidence>
<dbReference type="InterPro" id="IPR036514">
    <property type="entry name" value="SGNH_hydro_sf"/>
</dbReference>
<keyword evidence="2" id="KW-0732">Signal</keyword>
<evidence type="ECO:0000313" key="5">
    <source>
        <dbReference type="Proteomes" id="UP000315017"/>
    </source>
</evidence>
<dbReference type="PANTHER" id="PTHR31988:SF19">
    <property type="entry name" value="9-O-ACETYL-N-ACETYLNEURAMINIC ACID DEACETYLASE-RELATED"/>
    <property type="match status" value="1"/>
</dbReference>
<dbReference type="RefSeq" id="WP_145093005.1">
    <property type="nucleotide sequence ID" value="NZ_CP036274.1"/>
</dbReference>
<name>A0A517YGJ8_9BACT</name>
<dbReference type="PANTHER" id="PTHR31988">
    <property type="entry name" value="ESTERASE, PUTATIVE (DUF303)-RELATED"/>
    <property type="match status" value="1"/>
</dbReference>
<sequence precursor="true">MITRCKFLSLSLFGLALSLAPISWAADEVKLPAKDKFHLFLLVGQSNMAGRGKVEAEDQKPHERVLMLNKEGAWVPAADPLHFDKSSAGVGLGKTFGKVIADANPEITVGLIPCAVGGSPIDSWKPGVFYKATNSHPWDDAIRRAKLAQEKGVLKGMLWHQGESDSSAKSAPAYGDKLQKLVGAFRQELQADVPFLVGQLGQYDDVPWDDNRKIVDQAHRDLAKQVKQAAFVPSDGLKHKGDKVHFDSAGLREFGKRYADAYLKLAKANP</sequence>
<evidence type="ECO:0000259" key="3">
    <source>
        <dbReference type="Pfam" id="PF03629"/>
    </source>
</evidence>
<reference evidence="4 5" key="1">
    <citation type="submission" date="2019-02" db="EMBL/GenBank/DDBJ databases">
        <title>Deep-cultivation of Planctomycetes and their phenomic and genomic characterization uncovers novel biology.</title>
        <authorList>
            <person name="Wiegand S."/>
            <person name="Jogler M."/>
            <person name="Boedeker C."/>
            <person name="Pinto D."/>
            <person name="Vollmers J."/>
            <person name="Rivas-Marin E."/>
            <person name="Kohn T."/>
            <person name="Peeters S.H."/>
            <person name="Heuer A."/>
            <person name="Rast P."/>
            <person name="Oberbeckmann S."/>
            <person name="Bunk B."/>
            <person name="Jeske O."/>
            <person name="Meyerdierks A."/>
            <person name="Storesund J.E."/>
            <person name="Kallscheuer N."/>
            <person name="Luecker S."/>
            <person name="Lage O.M."/>
            <person name="Pohl T."/>
            <person name="Merkel B.J."/>
            <person name="Hornburger P."/>
            <person name="Mueller R.-W."/>
            <person name="Bruemmer F."/>
            <person name="Labrenz M."/>
            <person name="Spormann A.M."/>
            <person name="Op den Camp H."/>
            <person name="Overmann J."/>
            <person name="Amann R."/>
            <person name="Jetten M.S.M."/>
            <person name="Mascher T."/>
            <person name="Medema M.H."/>
            <person name="Devos D.P."/>
            <person name="Kaster A.-K."/>
            <person name="Ovreas L."/>
            <person name="Rohde M."/>
            <person name="Galperin M.Y."/>
            <person name="Jogler C."/>
        </authorList>
    </citation>
    <scope>NUCLEOTIDE SEQUENCE [LARGE SCALE GENOMIC DNA]</scope>
    <source>
        <strain evidence="4 5">ETA_A8</strain>
    </source>
</reference>
<dbReference type="Pfam" id="PF03629">
    <property type="entry name" value="SASA"/>
    <property type="match status" value="1"/>
</dbReference>
<evidence type="ECO:0000313" key="4">
    <source>
        <dbReference type="EMBL" id="QDU29338.1"/>
    </source>
</evidence>
<organism evidence="4 5">
    <name type="scientific">Anatilimnocola aggregata</name>
    <dbReference type="NCBI Taxonomy" id="2528021"/>
    <lineage>
        <taxon>Bacteria</taxon>
        <taxon>Pseudomonadati</taxon>
        <taxon>Planctomycetota</taxon>
        <taxon>Planctomycetia</taxon>
        <taxon>Pirellulales</taxon>
        <taxon>Pirellulaceae</taxon>
        <taxon>Anatilimnocola</taxon>
    </lineage>
</organism>
<dbReference type="EMBL" id="CP036274">
    <property type="protein sequence ID" value="QDU29338.1"/>
    <property type="molecule type" value="Genomic_DNA"/>
</dbReference>
<feature type="domain" description="Sialate O-acetylesterase" evidence="3">
    <location>
        <begin position="37"/>
        <end position="264"/>
    </location>
</feature>
<dbReference type="Gene3D" id="3.40.50.1110">
    <property type="entry name" value="SGNH hydrolase"/>
    <property type="match status" value="1"/>
</dbReference>
<protein>
    <submittedName>
        <fullName evidence="4">Carbohydrate acetyl esterase/feruloyl esterase</fullName>
    </submittedName>
</protein>
<dbReference type="OrthoDB" id="9795554at2"/>
<feature type="signal peptide" evidence="2">
    <location>
        <begin position="1"/>
        <end position="25"/>
    </location>
</feature>
<dbReference type="KEGG" id="aagg:ETAA8_44470"/>
<dbReference type="Proteomes" id="UP000315017">
    <property type="component" value="Chromosome"/>
</dbReference>
<keyword evidence="1" id="KW-0378">Hydrolase</keyword>
<dbReference type="InterPro" id="IPR005181">
    <property type="entry name" value="SASA"/>
</dbReference>
<feature type="chain" id="PRO_5021844724" evidence="2">
    <location>
        <begin position="26"/>
        <end position="270"/>
    </location>
</feature>
<keyword evidence="5" id="KW-1185">Reference proteome</keyword>
<evidence type="ECO:0000256" key="2">
    <source>
        <dbReference type="SAM" id="SignalP"/>
    </source>
</evidence>
<accession>A0A517YGJ8</accession>
<gene>
    <name evidence="4" type="primary">axe1-6A_2</name>
    <name evidence="4" type="ORF">ETAA8_44470</name>
</gene>